<evidence type="ECO:0000313" key="2">
    <source>
        <dbReference type="EMBL" id="KAJ1365001.1"/>
    </source>
</evidence>
<name>A0AAD5N8K0_PARTN</name>
<accession>A0AAD5N8K0</accession>
<dbReference type="Proteomes" id="UP001196413">
    <property type="component" value="Unassembled WGS sequence"/>
</dbReference>
<reference evidence="2" key="1">
    <citation type="submission" date="2021-06" db="EMBL/GenBank/DDBJ databases">
        <title>Parelaphostrongylus tenuis whole genome reference sequence.</title>
        <authorList>
            <person name="Garwood T.J."/>
            <person name="Larsen P.A."/>
            <person name="Fountain-Jones N.M."/>
            <person name="Garbe J.R."/>
            <person name="Macchietto M.G."/>
            <person name="Kania S.A."/>
            <person name="Gerhold R.W."/>
            <person name="Richards J.E."/>
            <person name="Wolf T.M."/>
        </authorList>
    </citation>
    <scope>NUCLEOTIDE SEQUENCE</scope>
    <source>
        <strain evidence="2">MNPRO001-30</strain>
        <tissue evidence="2">Meninges</tissue>
    </source>
</reference>
<proteinExistence type="predicted"/>
<sequence>MELTKFIYVSLLHIATVSVQPLHKKRVQFAADVITKPKPKAISPPPKPSDVSAPPPSEPFALKDEVELLRSGTLNKHGNRVKSQAVGNQ</sequence>
<feature type="compositionally biased region" description="Pro residues" evidence="1">
    <location>
        <begin position="42"/>
        <end position="58"/>
    </location>
</feature>
<dbReference type="AlphaFoldDB" id="A0AAD5N8K0"/>
<gene>
    <name evidence="2" type="ORF">KIN20_025205</name>
</gene>
<evidence type="ECO:0000256" key="1">
    <source>
        <dbReference type="SAM" id="MobiDB-lite"/>
    </source>
</evidence>
<evidence type="ECO:0000313" key="3">
    <source>
        <dbReference type="Proteomes" id="UP001196413"/>
    </source>
</evidence>
<feature type="region of interest" description="Disordered" evidence="1">
    <location>
        <begin position="37"/>
        <end position="59"/>
    </location>
</feature>
<protein>
    <submittedName>
        <fullName evidence="2">Uncharacterized protein</fullName>
    </submittedName>
</protein>
<dbReference type="EMBL" id="JAHQIW010005127">
    <property type="protein sequence ID" value="KAJ1365001.1"/>
    <property type="molecule type" value="Genomic_DNA"/>
</dbReference>
<keyword evidence="3" id="KW-1185">Reference proteome</keyword>
<organism evidence="2 3">
    <name type="scientific">Parelaphostrongylus tenuis</name>
    <name type="common">Meningeal worm</name>
    <dbReference type="NCBI Taxonomy" id="148309"/>
    <lineage>
        <taxon>Eukaryota</taxon>
        <taxon>Metazoa</taxon>
        <taxon>Ecdysozoa</taxon>
        <taxon>Nematoda</taxon>
        <taxon>Chromadorea</taxon>
        <taxon>Rhabditida</taxon>
        <taxon>Rhabditina</taxon>
        <taxon>Rhabditomorpha</taxon>
        <taxon>Strongyloidea</taxon>
        <taxon>Metastrongylidae</taxon>
        <taxon>Parelaphostrongylus</taxon>
    </lineage>
</organism>
<comment type="caution">
    <text evidence="2">The sequence shown here is derived from an EMBL/GenBank/DDBJ whole genome shotgun (WGS) entry which is preliminary data.</text>
</comment>